<protein>
    <recommendedName>
        <fullName evidence="1">GST N-terminal domain-containing protein</fullName>
    </recommendedName>
</protein>
<dbReference type="SUPFAM" id="SSF52833">
    <property type="entry name" value="Thioredoxin-like"/>
    <property type="match status" value="1"/>
</dbReference>
<organism evidence="2 3">
    <name type="scientific">Zasmidium cellare ATCC 36951</name>
    <dbReference type="NCBI Taxonomy" id="1080233"/>
    <lineage>
        <taxon>Eukaryota</taxon>
        <taxon>Fungi</taxon>
        <taxon>Dikarya</taxon>
        <taxon>Ascomycota</taxon>
        <taxon>Pezizomycotina</taxon>
        <taxon>Dothideomycetes</taxon>
        <taxon>Dothideomycetidae</taxon>
        <taxon>Mycosphaerellales</taxon>
        <taxon>Mycosphaerellaceae</taxon>
        <taxon>Zasmidium</taxon>
    </lineage>
</organism>
<dbReference type="Proteomes" id="UP000799537">
    <property type="component" value="Unassembled WGS sequence"/>
</dbReference>
<dbReference type="InterPro" id="IPR036282">
    <property type="entry name" value="Glutathione-S-Trfase_C_sf"/>
</dbReference>
<gene>
    <name evidence="2" type="ORF">M409DRAFT_51940</name>
</gene>
<feature type="domain" description="GST N-terminal" evidence="1">
    <location>
        <begin position="4"/>
        <end position="85"/>
    </location>
</feature>
<dbReference type="Pfam" id="PF13417">
    <property type="entry name" value="GST_N_3"/>
    <property type="match status" value="1"/>
</dbReference>
<evidence type="ECO:0000259" key="1">
    <source>
        <dbReference type="PROSITE" id="PS50404"/>
    </source>
</evidence>
<dbReference type="InterPro" id="IPR004045">
    <property type="entry name" value="Glutathione_S-Trfase_N"/>
</dbReference>
<dbReference type="AlphaFoldDB" id="A0A6A6CWJ3"/>
<dbReference type="SUPFAM" id="SSF47616">
    <property type="entry name" value="GST C-terminal domain-like"/>
    <property type="match status" value="1"/>
</dbReference>
<dbReference type="Gene3D" id="1.20.1050.10">
    <property type="match status" value="1"/>
</dbReference>
<dbReference type="OrthoDB" id="202840at2759"/>
<dbReference type="Pfam" id="PF25907">
    <property type="entry name" value="DUF7962"/>
    <property type="match status" value="1"/>
</dbReference>
<keyword evidence="3" id="KW-1185">Reference proteome</keyword>
<reference evidence="2" key="1">
    <citation type="journal article" date="2020" name="Stud. Mycol.">
        <title>101 Dothideomycetes genomes: a test case for predicting lifestyles and emergence of pathogens.</title>
        <authorList>
            <person name="Haridas S."/>
            <person name="Albert R."/>
            <person name="Binder M."/>
            <person name="Bloem J."/>
            <person name="Labutti K."/>
            <person name="Salamov A."/>
            <person name="Andreopoulos B."/>
            <person name="Baker S."/>
            <person name="Barry K."/>
            <person name="Bills G."/>
            <person name="Bluhm B."/>
            <person name="Cannon C."/>
            <person name="Castanera R."/>
            <person name="Culley D."/>
            <person name="Daum C."/>
            <person name="Ezra D."/>
            <person name="Gonzalez J."/>
            <person name="Henrissat B."/>
            <person name="Kuo A."/>
            <person name="Liang C."/>
            <person name="Lipzen A."/>
            <person name="Lutzoni F."/>
            <person name="Magnuson J."/>
            <person name="Mondo S."/>
            <person name="Nolan M."/>
            <person name="Ohm R."/>
            <person name="Pangilinan J."/>
            <person name="Park H.-J."/>
            <person name="Ramirez L."/>
            <person name="Alfaro M."/>
            <person name="Sun H."/>
            <person name="Tritt A."/>
            <person name="Yoshinaga Y."/>
            <person name="Zwiers L.-H."/>
            <person name="Turgeon B."/>
            <person name="Goodwin S."/>
            <person name="Spatafora J."/>
            <person name="Crous P."/>
            <person name="Grigoriev I."/>
        </authorList>
    </citation>
    <scope>NUCLEOTIDE SEQUENCE</scope>
    <source>
        <strain evidence="2">ATCC 36951</strain>
    </source>
</reference>
<dbReference type="CDD" id="cd00570">
    <property type="entry name" value="GST_N_family"/>
    <property type="match status" value="1"/>
</dbReference>
<evidence type="ECO:0000313" key="3">
    <source>
        <dbReference type="Proteomes" id="UP000799537"/>
    </source>
</evidence>
<dbReference type="RefSeq" id="XP_033671081.1">
    <property type="nucleotide sequence ID" value="XM_033811941.1"/>
</dbReference>
<dbReference type="InterPro" id="IPR036249">
    <property type="entry name" value="Thioredoxin-like_sf"/>
</dbReference>
<name>A0A6A6CWJ3_ZASCE</name>
<dbReference type="InterPro" id="IPR058268">
    <property type="entry name" value="DUF7962"/>
</dbReference>
<dbReference type="Gene3D" id="3.40.30.110">
    <property type="match status" value="2"/>
</dbReference>
<proteinExistence type="predicted"/>
<dbReference type="PROSITE" id="PS50404">
    <property type="entry name" value="GST_NTER"/>
    <property type="match status" value="1"/>
</dbReference>
<sequence>MSRPLVVLYGYESSTFTWKTRHVLRLKQIPYTFVTVPTMMPRPILRDNFNLTYRKIPVLTIGSKDLYCDTSIISEALEHFFPQSEGFQSLYPATQDGRTYRSLIRGFASYWTDRPLFRTTTGLMPASIWRSSFGQDRAQLIGHKLDPDKLEKKLPENLSRLDLQLSLFEPLFAETDGPWLFSTKTPSLADISIYYQLLWGEHISSGRYSNHISEGEIQNDAPGEIMSEVFNAERYPAVVTWYHRIRAYFDELPSTEKQLDIEQVLDEMKRSPALGPKSLLLPTPRSAHAELSAKTGLKEGALVSVVPDDTGRDDPTIGTLLAISPEEVVIRPQALEEPATLETRIHFPRIGFVVRPVPQPSL</sequence>
<evidence type="ECO:0000313" key="2">
    <source>
        <dbReference type="EMBL" id="KAF2170192.1"/>
    </source>
</evidence>
<dbReference type="GeneID" id="54565213"/>
<dbReference type="EMBL" id="ML993586">
    <property type="protein sequence ID" value="KAF2170192.1"/>
    <property type="molecule type" value="Genomic_DNA"/>
</dbReference>
<accession>A0A6A6CWJ3</accession>